<dbReference type="FunFam" id="3.20.20.70:FF:000159">
    <property type="entry name" value="tRNA-dihydrouridine synthase 4"/>
    <property type="match status" value="1"/>
</dbReference>
<evidence type="ECO:0000256" key="15">
    <source>
        <dbReference type="ARBA" id="ARBA00060741"/>
    </source>
</evidence>
<dbReference type="Gene3D" id="3.20.20.70">
    <property type="entry name" value="Aldolase class I"/>
    <property type="match status" value="1"/>
</dbReference>
<dbReference type="InterPro" id="IPR013785">
    <property type="entry name" value="Aldolase_TIM"/>
</dbReference>
<comment type="catalytic activity">
    <reaction evidence="11">
        <text>5,6-dihydrouridine(20b) in tRNA + NADP(+) = uridine(20b) in tRNA + NADPH + H(+)</text>
        <dbReference type="Rhea" id="RHEA:53356"/>
        <dbReference type="Rhea" id="RHEA-COMP:13537"/>
        <dbReference type="Rhea" id="RHEA-COMP:13538"/>
        <dbReference type="ChEBI" id="CHEBI:15378"/>
        <dbReference type="ChEBI" id="CHEBI:57783"/>
        <dbReference type="ChEBI" id="CHEBI:58349"/>
        <dbReference type="ChEBI" id="CHEBI:65315"/>
        <dbReference type="ChEBI" id="CHEBI:74443"/>
        <dbReference type="EC" id="1.3.1.90"/>
    </reaction>
    <physiologicalReaction direction="right-to-left" evidence="11">
        <dbReference type="Rhea" id="RHEA:53358"/>
    </physiologicalReaction>
</comment>
<evidence type="ECO:0000256" key="9">
    <source>
        <dbReference type="ARBA" id="ARBA00048342"/>
    </source>
</evidence>
<evidence type="ECO:0000256" key="5">
    <source>
        <dbReference type="ARBA" id="ARBA00022694"/>
    </source>
</evidence>
<dbReference type="OrthoDB" id="9977870at2759"/>
<keyword evidence="7 16" id="KW-0560">Oxidoreductase</keyword>
<feature type="binding site" evidence="18">
    <location>
        <position position="189"/>
    </location>
    <ligand>
        <name>FMN</name>
        <dbReference type="ChEBI" id="CHEBI:58210"/>
    </ligand>
</feature>
<feature type="domain" description="DUS-like FMN-binding" evidence="19">
    <location>
        <begin position="32"/>
        <end position="328"/>
    </location>
</feature>
<evidence type="ECO:0000256" key="6">
    <source>
        <dbReference type="ARBA" id="ARBA00022857"/>
    </source>
</evidence>
<comment type="similarity">
    <text evidence="15">Belongs to the Dus family. Dus4 subfamily.</text>
</comment>
<dbReference type="GO" id="GO:0050660">
    <property type="term" value="F:flavin adenine dinucleotide binding"/>
    <property type="evidence" value="ECO:0007669"/>
    <property type="project" value="InterPro"/>
</dbReference>
<keyword evidence="4" id="KW-0507">mRNA processing</keyword>
<evidence type="ECO:0000256" key="8">
    <source>
        <dbReference type="ARBA" id="ARBA00023027"/>
    </source>
</evidence>
<keyword evidence="5 16" id="KW-0819">tRNA processing</keyword>
<dbReference type="SUPFAM" id="SSF51395">
    <property type="entry name" value="FMN-linked oxidoreductases"/>
    <property type="match status" value="1"/>
</dbReference>
<proteinExistence type="inferred from homology"/>
<feature type="binding site" evidence="18">
    <location>
        <position position="89"/>
    </location>
    <ligand>
        <name>FMN</name>
        <dbReference type="ChEBI" id="CHEBI:58210"/>
    </ligand>
</feature>
<keyword evidence="2 16" id="KW-0285">Flavoprotein</keyword>
<dbReference type="GO" id="GO:0102266">
    <property type="term" value="F:tRNA-dihydrouridine20a synthase activity"/>
    <property type="evidence" value="ECO:0007669"/>
    <property type="project" value="UniProtKB-EC"/>
</dbReference>
<dbReference type="EC" id="1.3.1.-" evidence="16"/>
<evidence type="ECO:0000256" key="11">
    <source>
        <dbReference type="ARBA" id="ARBA00050434"/>
    </source>
</evidence>
<dbReference type="GO" id="GO:0006397">
    <property type="term" value="P:mRNA processing"/>
    <property type="evidence" value="ECO:0007669"/>
    <property type="project" value="UniProtKB-KW"/>
</dbReference>
<comment type="function">
    <text evidence="16">Catalyzes the synthesis of dihydrouridine, a modified base found in the D-loop of most tRNAs.</text>
</comment>
<comment type="catalytic activity">
    <reaction evidence="14">
        <text>5,6-dihydrouridine(20a) in tRNA + NADP(+) = uridine(20a) in tRNA + NADPH + H(+)</text>
        <dbReference type="Rhea" id="RHEA:53344"/>
        <dbReference type="Rhea" id="RHEA-COMP:13535"/>
        <dbReference type="Rhea" id="RHEA-COMP:13536"/>
        <dbReference type="ChEBI" id="CHEBI:15378"/>
        <dbReference type="ChEBI" id="CHEBI:57783"/>
        <dbReference type="ChEBI" id="CHEBI:58349"/>
        <dbReference type="ChEBI" id="CHEBI:65315"/>
        <dbReference type="ChEBI" id="CHEBI:74443"/>
        <dbReference type="EC" id="1.3.1.90"/>
    </reaction>
    <physiologicalReaction direction="right-to-left" evidence="14">
        <dbReference type="Rhea" id="RHEA:53346"/>
    </physiologicalReaction>
</comment>
<evidence type="ECO:0000256" key="13">
    <source>
        <dbReference type="ARBA" id="ARBA00051932"/>
    </source>
</evidence>
<dbReference type="AlphaFoldDB" id="A0A9P7BCH7"/>
<reference evidence="20 21" key="1">
    <citation type="submission" date="2020-11" db="EMBL/GenBank/DDBJ databases">
        <title>Kefir isolates.</title>
        <authorList>
            <person name="Marcisauskas S."/>
            <person name="Kim Y."/>
            <person name="Blasche S."/>
        </authorList>
    </citation>
    <scope>NUCLEOTIDE SEQUENCE [LARGE SCALE GENOMIC DNA]</scope>
    <source>
        <strain evidence="20 21">OG2</strain>
    </source>
</reference>
<dbReference type="InterPro" id="IPR035587">
    <property type="entry name" value="DUS-like_FMN-bd"/>
</dbReference>
<evidence type="ECO:0000256" key="10">
    <source>
        <dbReference type="ARBA" id="ARBA00049447"/>
    </source>
</evidence>
<dbReference type="InterPro" id="IPR018517">
    <property type="entry name" value="tRNA_hU_synthase_CS"/>
</dbReference>
<evidence type="ECO:0000256" key="17">
    <source>
        <dbReference type="PIRSR" id="PIRSR006621-1"/>
    </source>
</evidence>
<evidence type="ECO:0000256" key="14">
    <source>
        <dbReference type="ARBA" id="ARBA00052996"/>
    </source>
</evidence>
<gene>
    <name evidence="20" type="primary">DUS4</name>
    <name evidence="20" type="ORF">C6P45_003059</name>
</gene>
<evidence type="ECO:0000256" key="4">
    <source>
        <dbReference type="ARBA" id="ARBA00022664"/>
    </source>
</evidence>
<feature type="binding site" evidence="18">
    <location>
        <begin position="35"/>
        <end position="37"/>
    </location>
    <ligand>
        <name>FMN</name>
        <dbReference type="ChEBI" id="CHEBI:58210"/>
    </ligand>
</feature>
<evidence type="ECO:0000313" key="20">
    <source>
        <dbReference type="EMBL" id="KAG0672375.1"/>
    </source>
</evidence>
<evidence type="ECO:0000256" key="2">
    <source>
        <dbReference type="ARBA" id="ARBA00022630"/>
    </source>
</evidence>
<dbReference type="EMBL" id="PUHR01000003">
    <property type="protein sequence ID" value="KAG0672375.1"/>
    <property type="molecule type" value="Genomic_DNA"/>
</dbReference>
<comment type="similarity">
    <text evidence="16">Belongs to the dus family.</text>
</comment>
<evidence type="ECO:0000256" key="1">
    <source>
        <dbReference type="ARBA" id="ARBA00001917"/>
    </source>
</evidence>
<dbReference type="PANTHER" id="PTHR11082:SF31">
    <property type="entry name" value="TRNA-DIHYDROURIDINE(20A_20B) SYNTHASE [NAD(P)+]-LIKE"/>
    <property type="match status" value="1"/>
</dbReference>
<evidence type="ECO:0000256" key="18">
    <source>
        <dbReference type="PIRSR" id="PIRSR006621-2"/>
    </source>
</evidence>
<evidence type="ECO:0000256" key="12">
    <source>
        <dbReference type="ARBA" id="ARBA00051779"/>
    </source>
</evidence>
<dbReference type="InterPro" id="IPR001269">
    <property type="entry name" value="DUS_fam"/>
</dbReference>
<comment type="cofactor">
    <cofactor evidence="1 16 18">
        <name>FMN</name>
        <dbReference type="ChEBI" id="CHEBI:58210"/>
    </cofactor>
</comment>
<dbReference type="Proteomes" id="UP000750334">
    <property type="component" value="Unassembled WGS sequence"/>
</dbReference>
<keyword evidence="6" id="KW-0521">NADP</keyword>
<comment type="catalytic activity">
    <reaction evidence="10">
        <text>a 5,6-dihydrouridine in mRNA + NADP(+) = a uridine in mRNA + NADPH + H(+)</text>
        <dbReference type="Rhea" id="RHEA:69855"/>
        <dbReference type="Rhea" id="RHEA-COMP:14658"/>
        <dbReference type="Rhea" id="RHEA-COMP:17789"/>
        <dbReference type="ChEBI" id="CHEBI:15378"/>
        <dbReference type="ChEBI" id="CHEBI:57783"/>
        <dbReference type="ChEBI" id="CHEBI:58349"/>
        <dbReference type="ChEBI" id="CHEBI:65315"/>
        <dbReference type="ChEBI" id="CHEBI:74443"/>
    </reaction>
    <physiologicalReaction direction="right-to-left" evidence="10">
        <dbReference type="Rhea" id="RHEA:69857"/>
    </physiologicalReaction>
</comment>
<dbReference type="PANTHER" id="PTHR11082">
    <property type="entry name" value="TRNA-DIHYDROURIDINE SYNTHASE"/>
    <property type="match status" value="1"/>
</dbReference>
<comment type="caution">
    <text evidence="20">The sequence shown here is derived from an EMBL/GenBank/DDBJ whole genome shotgun (WGS) entry which is preliminary data.</text>
</comment>
<dbReference type="CDD" id="cd02801">
    <property type="entry name" value="DUS_like_FMN"/>
    <property type="match status" value="1"/>
</dbReference>
<dbReference type="PIRSF" id="PIRSF006621">
    <property type="entry name" value="Dus"/>
    <property type="match status" value="1"/>
</dbReference>
<evidence type="ECO:0000256" key="3">
    <source>
        <dbReference type="ARBA" id="ARBA00022643"/>
    </source>
</evidence>
<evidence type="ECO:0000256" key="16">
    <source>
        <dbReference type="PIRNR" id="PIRNR006621"/>
    </source>
</evidence>
<dbReference type="GO" id="GO:0102267">
    <property type="term" value="F:tRNA-dihydrouridine20b synthase activity"/>
    <property type="evidence" value="ECO:0007669"/>
    <property type="project" value="UniProtKB-ARBA"/>
</dbReference>
<feature type="binding site" evidence="18">
    <location>
        <begin position="247"/>
        <end position="248"/>
    </location>
    <ligand>
        <name>FMN</name>
        <dbReference type="ChEBI" id="CHEBI:58210"/>
    </ligand>
</feature>
<protein>
    <recommendedName>
        <fullName evidence="16">tRNA-dihydrouridine synthase</fullName>
        <ecNumber evidence="16">1.3.1.-</ecNumber>
    </recommendedName>
</protein>
<evidence type="ECO:0000313" key="21">
    <source>
        <dbReference type="Proteomes" id="UP000750334"/>
    </source>
</evidence>
<dbReference type="PROSITE" id="PS01136">
    <property type="entry name" value="UPF0034"/>
    <property type="match status" value="1"/>
</dbReference>
<comment type="catalytic activity">
    <reaction evidence="13">
        <text>5,6-dihydrouridine(20b) in tRNA + NAD(+) = uridine(20b) in tRNA + NADH + H(+)</text>
        <dbReference type="Rhea" id="RHEA:53352"/>
        <dbReference type="Rhea" id="RHEA-COMP:13537"/>
        <dbReference type="Rhea" id="RHEA-COMP:13538"/>
        <dbReference type="ChEBI" id="CHEBI:15378"/>
        <dbReference type="ChEBI" id="CHEBI:57540"/>
        <dbReference type="ChEBI" id="CHEBI:57945"/>
        <dbReference type="ChEBI" id="CHEBI:65315"/>
        <dbReference type="ChEBI" id="CHEBI:74443"/>
        <dbReference type="EC" id="1.3.1.90"/>
    </reaction>
    <physiologicalReaction direction="right-to-left" evidence="13">
        <dbReference type="Rhea" id="RHEA:53354"/>
    </physiologicalReaction>
</comment>
<comment type="catalytic activity">
    <reaction evidence="12">
        <text>5,6-dihydrouridine(20a) in tRNA + NAD(+) = uridine(20a) in tRNA + NADH + H(+)</text>
        <dbReference type="Rhea" id="RHEA:53348"/>
        <dbReference type="Rhea" id="RHEA-COMP:13535"/>
        <dbReference type="Rhea" id="RHEA-COMP:13536"/>
        <dbReference type="ChEBI" id="CHEBI:15378"/>
        <dbReference type="ChEBI" id="CHEBI:57540"/>
        <dbReference type="ChEBI" id="CHEBI:57945"/>
        <dbReference type="ChEBI" id="CHEBI:65315"/>
        <dbReference type="ChEBI" id="CHEBI:74443"/>
        <dbReference type="EC" id="1.3.1.90"/>
    </reaction>
    <physiologicalReaction direction="right-to-left" evidence="12">
        <dbReference type="Rhea" id="RHEA:53350"/>
    </physiologicalReaction>
</comment>
<accession>A0A9P7BCH7</accession>
<name>A0A9P7BCH7_MAUEX</name>
<organism evidence="20 21">
    <name type="scientific">Maudiozyma exigua</name>
    <name type="common">Yeast</name>
    <name type="synonym">Kazachstania exigua</name>
    <dbReference type="NCBI Taxonomy" id="34358"/>
    <lineage>
        <taxon>Eukaryota</taxon>
        <taxon>Fungi</taxon>
        <taxon>Dikarya</taxon>
        <taxon>Ascomycota</taxon>
        <taxon>Saccharomycotina</taxon>
        <taxon>Saccharomycetes</taxon>
        <taxon>Saccharomycetales</taxon>
        <taxon>Saccharomycetaceae</taxon>
        <taxon>Maudiozyma</taxon>
    </lineage>
</organism>
<keyword evidence="18" id="KW-0547">Nucleotide-binding</keyword>
<keyword evidence="3 16" id="KW-0288">FMN</keyword>
<evidence type="ECO:0000259" key="19">
    <source>
        <dbReference type="Pfam" id="PF01207"/>
    </source>
</evidence>
<keyword evidence="8" id="KW-0520">NAD</keyword>
<feature type="active site" description="Proton donor" evidence="17">
    <location>
        <position position="118"/>
    </location>
</feature>
<dbReference type="Pfam" id="PF01207">
    <property type="entry name" value="Dus"/>
    <property type="match status" value="1"/>
</dbReference>
<keyword evidence="21" id="KW-1185">Reference proteome</keyword>
<comment type="catalytic activity">
    <reaction evidence="9">
        <text>a 5,6-dihydrouridine in mRNA + NAD(+) = a uridine in mRNA + NADH + H(+)</text>
        <dbReference type="Rhea" id="RHEA:69851"/>
        <dbReference type="Rhea" id="RHEA-COMP:14658"/>
        <dbReference type="Rhea" id="RHEA-COMP:17789"/>
        <dbReference type="ChEBI" id="CHEBI:15378"/>
        <dbReference type="ChEBI" id="CHEBI:57540"/>
        <dbReference type="ChEBI" id="CHEBI:57945"/>
        <dbReference type="ChEBI" id="CHEBI:65315"/>
        <dbReference type="ChEBI" id="CHEBI:74443"/>
    </reaction>
    <physiologicalReaction direction="right-to-left" evidence="9">
        <dbReference type="Rhea" id="RHEA:69853"/>
    </physiologicalReaction>
</comment>
<sequence length="347" mass="39663">MSIKVLPPKCNRTDPLEIIRTRQRTHGRPATIAGPMVRYSKLSFRQICRDYNVDIVYTPMMLAREYVRNSQARISDFSTNDLDTPTIIQVGTNNVTDLLRFIEMVAPYVDGVGINCGCPIKEQLREEIGCALIYNETLLVEMVKAVKDKYGDTLRLETKIRIHEHTRPERTLKMCQDLCEVGVDWITVHGRLRTTRSSEPVDLDAIKYIVDGLKGYDVPVVANGDCFTVADMGRIADYTGVQGVMSARGILSNPGLFDGYDICPWGCVEKFINYCMEFGGLPFQLIQHHIFCMFENMRVSKDDIRQLMSTRNMFELIDWIDSRFDLKRPGDKEFGTREAIPYLESSK</sequence>
<evidence type="ECO:0000256" key="7">
    <source>
        <dbReference type="ARBA" id="ARBA00023002"/>
    </source>
</evidence>